<name>A0A941DVK4_9BACI</name>
<reference evidence="3" key="1">
    <citation type="submission" date="2021-04" db="EMBL/GenBank/DDBJ databases">
        <title>Isolation and polyphasic classification of algal microorganism.</title>
        <authorList>
            <person name="Wang S."/>
        </authorList>
    </citation>
    <scope>NUCLEOTIDE SEQUENCE</scope>
    <source>
        <strain evidence="3">720a</strain>
    </source>
</reference>
<keyword evidence="1" id="KW-0812">Transmembrane</keyword>
<dbReference type="SUPFAM" id="SSF54001">
    <property type="entry name" value="Cysteine proteinases"/>
    <property type="match status" value="1"/>
</dbReference>
<evidence type="ECO:0000256" key="1">
    <source>
        <dbReference type="SAM" id="Phobius"/>
    </source>
</evidence>
<dbReference type="Gene3D" id="3.10.620.30">
    <property type="match status" value="1"/>
</dbReference>
<evidence type="ECO:0000259" key="2">
    <source>
        <dbReference type="SMART" id="SM00460"/>
    </source>
</evidence>
<keyword evidence="1" id="KW-1133">Transmembrane helix</keyword>
<accession>A0A941DVK4</accession>
<proteinExistence type="predicted"/>
<evidence type="ECO:0000313" key="4">
    <source>
        <dbReference type="Proteomes" id="UP000675284"/>
    </source>
</evidence>
<comment type="caution">
    <text evidence="3">The sequence shown here is derived from an EMBL/GenBank/DDBJ whole genome shotgun (WGS) entry which is preliminary data.</text>
</comment>
<evidence type="ECO:0000313" key="3">
    <source>
        <dbReference type="EMBL" id="MBR7797500.1"/>
    </source>
</evidence>
<dbReference type="SMART" id="SM00460">
    <property type="entry name" value="TGc"/>
    <property type="match status" value="1"/>
</dbReference>
<feature type="transmembrane region" description="Helical" evidence="1">
    <location>
        <begin position="324"/>
        <end position="345"/>
    </location>
</feature>
<feature type="domain" description="Transglutaminase-like" evidence="2">
    <location>
        <begin position="148"/>
        <end position="208"/>
    </location>
</feature>
<dbReference type="InterPro" id="IPR002931">
    <property type="entry name" value="Transglutaminase-like"/>
</dbReference>
<dbReference type="Pfam" id="PF01841">
    <property type="entry name" value="Transglut_core"/>
    <property type="match status" value="1"/>
</dbReference>
<feature type="transmembrane region" description="Helical" evidence="1">
    <location>
        <begin position="351"/>
        <end position="368"/>
    </location>
</feature>
<dbReference type="PANTHER" id="PTHR33490:SF3">
    <property type="entry name" value="CONSERVED INTEGRAL MEMBRANE PROTEIN"/>
    <property type="match status" value="1"/>
</dbReference>
<dbReference type="AlphaFoldDB" id="A0A941DVK4"/>
<gene>
    <name evidence="3" type="ORF">KCX74_15830</name>
</gene>
<sequence length="399" mass="46547">MKNKVTYTFQYFNSTSANVYLWLASPPETRYQKIINEQKSLPVQENEDMIGNQISFYKIESGETMKASYEIELLSKTEDILPELTQEEKNFFLRSTPMVCVNEEVRHIAFNVIRSETNPKEQTKLLFFYIVKHYNYKFPPKARGVTHFLKDKNGDCGEFSFLYAALCRAIGIPCRVMVGAFTGGKHQPHVWNEIYLEQEGWIPVDTSMAATVKKQFWRYIFSPIQTLSWKAYYGKTENQRITFSIDTEHTPTSAYPKVSVQNRNIYNTFDIAGKSFIWGKDLVQQKIPYLQPIYFYYEDEQPLKDRTEHYVGLWSVHETGNKKLILLLRSVFGYSAFLLAMFYFVTKWEPLSILFPVPAFLFCLSFVIRKERVLFFSIATIFFGIILLMVSIGAISTIL</sequence>
<dbReference type="InterPro" id="IPR038765">
    <property type="entry name" value="Papain-like_cys_pep_sf"/>
</dbReference>
<feature type="transmembrane region" description="Helical" evidence="1">
    <location>
        <begin position="375"/>
        <end position="398"/>
    </location>
</feature>
<keyword evidence="1" id="KW-0472">Membrane</keyword>
<protein>
    <submittedName>
        <fullName evidence="3">Transglutaminase domain-containing protein</fullName>
    </submittedName>
</protein>
<dbReference type="PANTHER" id="PTHR33490">
    <property type="entry name" value="BLR5614 PROTEIN-RELATED"/>
    <property type="match status" value="1"/>
</dbReference>
<keyword evidence="4" id="KW-1185">Reference proteome</keyword>
<dbReference type="RefSeq" id="WP_166530761.1">
    <property type="nucleotide sequence ID" value="NZ_BAAACY010000110.1"/>
</dbReference>
<dbReference type="Proteomes" id="UP000675284">
    <property type="component" value="Unassembled WGS sequence"/>
</dbReference>
<organism evidence="3 4">
    <name type="scientific">Virgibacillus salarius</name>
    <dbReference type="NCBI Taxonomy" id="447199"/>
    <lineage>
        <taxon>Bacteria</taxon>
        <taxon>Bacillati</taxon>
        <taxon>Bacillota</taxon>
        <taxon>Bacilli</taxon>
        <taxon>Bacillales</taxon>
        <taxon>Bacillaceae</taxon>
        <taxon>Virgibacillus</taxon>
    </lineage>
</organism>
<dbReference type="EMBL" id="JAGSOT010000057">
    <property type="protein sequence ID" value="MBR7797500.1"/>
    <property type="molecule type" value="Genomic_DNA"/>
</dbReference>